<reference evidence="3" key="1">
    <citation type="submission" date="2021-02" db="EMBL/GenBank/DDBJ databases">
        <authorList>
            <person name="Dougan E. K."/>
            <person name="Rhodes N."/>
            <person name="Thang M."/>
            <person name="Chan C."/>
        </authorList>
    </citation>
    <scope>NUCLEOTIDE SEQUENCE</scope>
</reference>
<dbReference type="SUPFAM" id="SSF56672">
    <property type="entry name" value="DNA/RNA polymerases"/>
    <property type="match status" value="1"/>
</dbReference>
<name>A0A813JMK1_POLGL</name>
<dbReference type="EMBL" id="CAJNNW010025882">
    <property type="protein sequence ID" value="CAE8680684.1"/>
    <property type="molecule type" value="Genomic_DNA"/>
</dbReference>
<feature type="domain" description="Reverse transcriptase" evidence="2">
    <location>
        <begin position="418"/>
        <end position="674"/>
    </location>
</feature>
<accession>A0A813JMK1</accession>
<organism evidence="3 4">
    <name type="scientific">Polarella glacialis</name>
    <name type="common">Dinoflagellate</name>
    <dbReference type="NCBI Taxonomy" id="89957"/>
    <lineage>
        <taxon>Eukaryota</taxon>
        <taxon>Sar</taxon>
        <taxon>Alveolata</taxon>
        <taxon>Dinophyceae</taxon>
        <taxon>Suessiales</taxon>
        <taxon>Suessiaceae</taxon>
        <taxon>Polarella</taxon>
    </lineage>
</organism>
<evidence type="ECO:0000313" key="4">
    <source>
        <dbReference type="Proteomes" id="UP000626109"/>
    </source>
</evidence>
<dbReference type="PROSITE" id="PS50878">
    <property type="entry name" value="RT_POL"/>
    <property type="match status" value="1"/>
</dbReference>
<evidence type="ECO:0000259" key="2">
    <source>
        <dbReference type="PROSITE" id="PS50878"/>
    </source>
</evidence>
<protein>
    <recommendedName>
        <fullName evidence="2">Reverse transcriptase domain-containing protein</fullName>
    </recommendedName>
</protein>
<feature type="region of interest" description="Disordered" evidence="1">
    <location>
        <begin position="1"/>
        <end position="24"/>
    </location>
</feature>
<comment type="caution">
    <text evidence="3">The sequence shown here is derived from an EMBL/GenBank/DDBJ whole genome shotgun (WGS) entry which is preliminary data.</text>
</comment>
<dbReference type="Pfam" id="PF00078">
    <property type="entry name" value="RVT_1"/>
    <property type="match status" value="1"/>
</dbReference>
<gene>
    <name evidence="3" type="ORF">PGLA2088_LOCUS22040</name>
</gene>
<dbReference type="InterPro" id="IPR043502">
    <property type="entry name" value="DNA/RNA_pol_sf"/>
</dbReference>
<sequence length="674" mass="75227">MGKQGNSDPSPENRKTTKFPDGDSGVMPAWWRLQKEVMISSIGEMFGSTMKEVESKDEEEDKRRQTIKIHGYEPYSNQDEVTEYISRVFGEIDSTKNMVMDGFGPKPVCFEFHAMPQKIAFLKNLNGEDPKDQNEGNSRVVGVWKDGKFNINKDNITRMDLGYTGDVIQEAWKKELPGTTSFQQATLQQLFSSLFAYEESDTLDYAVGILNHRDLGEFTETKDIDIARAWAASIAGNSITEGLQDDFTCDSPIAFVRLDRVYSSLQAAHSITSAIRAERPFKQLELFKVFFELFNGVMFNQQLVFNWCSSGLISAIVDPVTGMVVNAPSDVAAPLTSHWQTTFDGRETDQNLRAQWLQRLNEPLRVPLHTLSPKKADVVDVLENLPSSGAGPDGVPFEVYKLLRSLVAPIFLNITNALTDGSDCPPDDFNYAFLVCIPKRDGELLTDGTSAHEANNTSPLSIVDASNRMIASMFRVALERCHGSWVLRFQRGFLQGRHMSRNALEVDFAAQKISIRSKSGAILLFDFRAAFPSISHDFMFDALHAVGLPDTFVEMLQLFYKHDHHVIRIGDQVFPSIVVRSCVRQGCPLSPLLFALCADILLRETSKHLSGDEALCAVEDDTAAVVADYVRPLPTLSKLFQEFESISALAVKITKKKHFSFHCGILLVSSMSAP</sequence>
<evidence type="ECO:0000256" key="1">
    <source>
        <dbReference type="SAM" id="MobiDB-lite"/>
    </source>
</evidence>
<dbReference type="PANTHER" id="PTHR19446">
    <property type="entry name" value="REVERSE TRANSCRIPTASES"/>
    <property type="match status" value="1"/>
</dbReference>
<feature type="compositionally biased region" description="Polar residues" evidence="1">
    <location>
        <begin position="1"/>
        <end position="10"/>
    </location>
</feature>
<feature type="compositionally biased region" description="Basic and acidic residues" evidence="1">
    <location>
        <begin position="11"/>
        <end position="21"/>
    </location>
</feature>
<proteinExistence type="predicted"/>
<evidence type="ECO:0000313" key="3">
    <source>
        <dbReference type="EMBL" id="CAE8680684.1"/>
    </source>
</evidence>
<dbReference type="Proteomes" id="UP000626109">
    <property type="component" value="Unassembled WGS sequence"/>
</dbReference>
<dbReference type="AlphaFoldDB" id="A0A813JMK1"/>
<dbReference type="InterPro" id="IPR000477">
    <property type="entry name" value="RT_dom"/>
</dbReference>